<feature type="chain" id="PRO_5040456496" evidence="10">
    <location>
        <begin position="19"/>
        <end position="120"/>
    </location>
</feature>
<keyword evidence="9" id="KW-0349">Heme</keyword>
<feature type="domain" description="CFEM" evidence="11">
    <location>
        <begin position="1"/>
        <end position="111"/>
    </location>
</feature>
<feature type="signal peptide" evidence="10">
    <location>
        <begin position="1"/>
        <end position="18"/>
    </location>
</feature>
<gene>
    <name evidence="12" type="ORF">CkaCkLH20_12564</name>
</gene>
<name>A0A9P6LEX1_9PEZI</name>
<comment type="subcellular location">
    <subcellularLocation>
        <location evidence="1">Membrane</location>
        <topology evidence="1">Lipid-anchor</topology>
        <topology evidence="1">GPI-anchor</topology>
    </subcellularLocation>
    <subcellularLocation>
        <location evidence="2">Secreted</location>
    </subcellularLocation>
</comment>
<accession>A0A9P6LEX1</accession>
<keyword evidence="9" id="KW-0479">Metal-binding</keyword>
<evidence type="ECO:0000256" key="5">
    <source>
        <dbReference type="ARBA" id="ARBA00022622"/>
    </source>
</evidence>
<keyword evidence="5" id="KW-0325">Glycoprotein</keyword>
<protein>
    <submittedName>
        <fullName evidence="12">CFEM domain-containing protein</fullName>
    </submittedName>
</protein>
<evidence type="ECO:0000256" key="1">
    <source>
        <dbReference type="ARBA" id="ARBA00004589"/>
    </source>
</evidence>
<evidence type="ECO:0000313" key="12">
    <source>
        <dbReference type="EMBL" id="KAF9869955.1"/>
    </source>
</evidence>
<evidence type="ECO:0000256" key="9">
    <source>
        <dbReference type="PROSITE-ProRule" id="PRU01356"/>
    </source>
</evidence>
<evidence type="ECO:0000256" key="3">
    <source>
        <dbReference type="ARBA" id="ARBA00010031"/>
    </source>
</evidence>
<keyword evidence="5" id="KW-0472">Membrane</keyword>
<dbReference type="GO" id="GO:0046872">
    <property type="term" value="F:metal ion binding"/>
    <property type="evidence" value="ECO:0007669"/>
    <property type="project" value="UniProtKB-UniRule"/>
</dbReference>
<comment type="caution">
    <text evidence="9">Lacks conserved residue(s) required for the propagation of feature annotation.</text>
</comment>
<proteinExistence type="inferred from homology"/>
<dbReference type="Pfam" id="PF05730">
    <property type="entry name" value="CFEM"/>
    <property type="match status" value="1"/>
</dbReference>
<evidence type="ECO:0000259" key="11">
    <source>
        <dbReference type="PROSITE" id="PS52012"/>
    </source>
</evidence>
<evidence type="ECO:0000313" key="13">
    <source>
        <dbReference type="Proteomes" id="UP000781932"/>
    </source>
</evidence>
<sequence>MKTSFLAIFAAVAGLAIADSIDVPDCAKGCLNDDLQKAGCQQDNISDCGYCQKANVNSLVSCVSNNCKDQNDLLKAAQAAQKACPNGAGNGQFNGIPGFNNGGGNGGNNGGGNNGGNKGN</sequence>
<organism evidence="12 13">
    <name type="scientific">Colletotrichum karsti</name>
    <dbReference type="NCBI Taxonomy" id="1095194"/>
    <lineage>
        <taxon>Eukaryota</taxon>
        <taxon>Fungi</taxon>
        <taxon>Dikarya</taxon>
        <taxon>Ascomycota</taxon>
        <taxon>Pezizomycotina</taxon>
        <taxon>Sordariomycetes</taxon>
        <taxon>Hypocreomycetidae</taxon>
        <taxon>Glomerellales</taxon>
        <taxon>Glomerellaceae</taxon>
        <taxon>Colletotrichum</taxon>
        <taxon>Colletotrichum boninense species complex</taxon>
    </lineage>
</organism>
<dbReference type="GO" id="GO:0005576">
    <property type="term" value="C:extracellular region"/>
    <property type="evidence" value="ECO:0007669"/>
    <property type="project" value="UniProtKB-SubCell"/>
</dbReference>
<keyword evidence="6 10" id="KW-0732">Signal</keyword>
<dbReference type="OrthoDB" id="4848098at2759"/>
<comment type="similarity">
    <text evidence="3">Belongs to the RBT5 family.</text>
</comment>
<dbReference type="GO" id="GO:0098552">
    <property type="term" value="C:side of membrane"/>
    <property type="evidence" value="ECO:0007669"/>
    <property type="project" value="UniProtKB-KW"/>
</dbReference>
<evidence type="ECO:0000256" key="7">
    <source>
        <dbReference type="ARBA" id="ARBA00023157"/>
    </source>
</evidence>
<dbReference type="RefSeq" id="XP_038739416.1">
    <property type="nucleotide sequence ID" value="XM_038895277.1"/>
</dbReference>
<keyword evidence="8" id="KW-0449">Lipoprotein</keyword>
<dbReference type="GeneID" id="62168351"/>
<keyword evidence="4" id="KW-0964">Secreted</keyword>
<dbReference type="Proteomes" id="UP000781932">
    <property type="component" value="Unassembled WGS sequence"/>
</dbReference>
<keyword evidence="5" id="KW-0336">GPI-anchor</keyword>
<keyword evidence="9" id="KW-0408">Iron</keyword>
<evidence type="ECO:0000256" key="4">
    <source>
        <dbReference type="ARBA" id="ARBA00022525"/>
    </source>
</evidence>
<reference evidence="12" key="2">
    <citation type="submission" date="2020-11" db="EMBL/GenBank/DDBJ databases">
        <title>Whole genome sequencing of Colletotrichum sp.</title>
        <authorList>
            <person name="Li H."/>
        </authorList>
    </citation>
    <scope>NUCLEOTIDE SEQUENCE</scope>
    <source>
        <strain evidence="12">CkLH20</strain>
    </source>
</reference>
<evidence type="ECO:0000256" key="6">
    <source>
        <dbReference type="ARBA" id="ARBA00022729"/>
    </source>
</evidence>
<evidence type="ECO:0000256" key="8">
    <source>
        <dbReference type="ARBA" id="ARBA00023288"/>
    </source>
</evidence>
<dbReference type="AlphaFoldDB" id="A0A9P6LEX1"/>
<comment type="caution">
    <text evidence="12">The sequence shown here is derived from an EMBL/GenBank/DDBJ whole genome shotgun (WGS) entry which is preliminary data.</text>
</comment>
<keyword evidence="13" id="KW-1185">Reference proteome</keyword>
<reference evidence="12" key="1">
    <citation type="submission" date="2020-03" db="EMBL/GenBank/DDBJ databases">
        <authorList>
            <person name="He L."/>
        </authorList>
    </citation>
    <scope>NUCLEOTIDE SEQUENCE</scope>
    <source>
        <strain evidence="12">CkLH20</strain>
    </source>
</reference>
<dbReference type="EMBL" id="JAATWM020000061">
    <property type="protein sequence ID" value="KAF9869955.1"/>
    <property type="molecule type" value="Genomic_DNA"/>
</dbReference>
<feature type="binding site" description="axial binding residue" evidence="9">
    <location>
        <position position="47"/>
    </location>
    <ligand>
        <name>heme</name>
        <dbReference type="ChEBI" id="CHEBI:30413"/>
    </ligand>
    <ligandPart>
        <name>Fe</name>
        <dbReference type="ChEBI" id="CHEBI:18248"/>
    </ligandPart>
</feature>
<dbReference type="PROSITE" id="PS52012">
    <property type="entry name" value="CFEM"/>
    <property type="match status" value="1"/>
</dbReference>
<evidence type="ECO:0000256" key="10">
    <source>
        <dbReference type="SAM" id="SignalP"/>
    </source>
</evidence>
<evidence type="ECO:0000256" key="2">
    <source>
        <dbReference type="ARBA" id="ARBA00004613"/>
    </source>
</evidence>
<dbReference type="InterPro" id="IPR008427">
    <property type="entry name" value="Extracellular_membr_CFEM_dom"/>
</dbReference>
<keyword evidence="7 9" id="KW-1015">Disulfide bond</keyword>
<feature type="disulfide bond" evidence="9">
    <location>
        <begin position="51"/>
        <end position="84"/>
    </location>
</feature>